<dbReference type="SUPFAM" id="SSF81606">
    <property type="entry name" value="PP2C-like"/>
    <property type="match status" value="1"/>
</dbReference>
<protein>
    <submittedName>
        <fullName evidence="4">SpoIIE family protein phosphatase</fullName>
    </submittedName>
</protein>
<dbReference type="Gene3D" id="3.30.450.40">
    <property type="match status" value="1"/>
</dbReference>
<dbReference type="Pfam" id="PF01590">
    <property type="entry name" value="GAF"/>
    <property type="match status" value="1"/>
</dbReference>
<dbReference type="InterPro" id="IPR035965">
    <property type="entry name" value="PAS-like_dom_sf"/>
</dbReference>
<dbReference type="SMART" id="SM00331">
    <property type="entry name" value="PP2C_SIG"/>
    <property type="match status" value="1"/>
</dbReference>
<organism evidence="4 5">
    <name type="scientific">Geodermatophilus sabuli</name>
    <dbReference type="NCBI Taxonomy" id="1564158"/>
    <lineage>
        <taxon>Bacteria</taxon>
        <taxon>Bacillati</taxon>
        <taxon>Actinomycetota</taxon>
        <taxon>Actinomycetes</taxon>
        <taxon>Geodermatophilales</taxon>
        <taxon>Geodermatophilaceae</taxon>
        <taxon>Geodermatophilus</taxon>
    </lineage>
</organism>
<dbReference type="InterPro" id="IPR003018">
    <property type="entry name" value="GAF"/>
</dbReference>
<evidence type="ECO:0000313" key="5">
    <source>
        <dbReference type="Proteomes" id="UP000470246"/>
    </source>
</evidence>
<dbReference type="AlphaFoldDB" id="A0A7K3VWM8"/>
<dbReference type="SMART" id="SM00065">
    <property type="entry name" value="GAF"/>
    <property type="match status" value="1"/>
</dbReference>
<keyword evidence="1" id="KW-0378">Hydrolase</keyword>
<dbReference type="InterPro" id="IPR029016">
    <property type="entry name" value="GAF-like_dom_sf"/>
</dbReference>
<name>A0A7K3VWM8_9ACTN</name>
<accession>A0A7K3VWM8</accession>
<dbReference type="SUPFAM" id="SSF55781">
    <property type="entry name" value="GAF domain-like"/>
    <property type="match status" value="1"/>
</dbReference>
<dbReference type="InterPro" id="IPR052016">
    <property type="entry name" value="Bact_Sigma-Reg"/>
</dbReference>
<dbReference type="RefSeq" id="WP_163479548.1">
    <property type="nucleotide sequence ID" value="NZ_JAAGWF010000002.1"/>
</dbReference>
<comment type="caution">
    <text evidence="4">The sequence shown here is derived from an EMBL/GenBank/DDBJ whole genome shotgun (WGS) entry which is preliminary data.</text>
</comment>
<dbReference type="SUPFAM" id="SSF55785">
    <property type="entry name" value="PYP-like sensor domain (PAS domain)"/>
    <property type="match status" value="1"/>
</dbReference>
<dbReference type="Proteomes" id="UP000470246">
    <property type="component" value="Unassembled WGS sequence"/>
</dbReference>
<dbReference type="EMBL" id="JAAGWF010000002">
    <property type="protein sequence ID" value="NEK56354.1"/>
    <property type="molecule type" value="Genomic_DNA"/>
</dbReference>
<evidence type="ECO:0000259" key="2">
    <source>
        <dbReference type="SMART" id="SM00065"/>
    </source>
</evidence>
<dbReference type="Gene3D" id="3.30.450.20">
    <property type="entry name" value="PAS domain"/>
    <property type="match status" value="1"/>
</dbReference>
<dbReference type="PANTHER" id="PTHR43156:SF2">
    <property type="entry name" value="STAGE II SPORULATION PROTEIN E"/>
    <property type="match status" value="1"/>
</dbReference>
<sequence>MSGAGASSGLPGTGGRSAVAVFDADWTLVSVDQATADLLGRHRDELVDRNIWIALPELAGTIFHSFLLHARSVGERVTWRGFYAPADRWLDATAYRADDRLHVHLRESSGPPPEGVRPADPAVLAAEDERMRFLAEVSEAMISTLDAGESVGKLVELVVPRLCDWAVVTVLGDDGQPSEAWAHRDPARRTDLDVYVRGRTRAAGDENNPMAAALLTGEPIQLTTIDPELIDASLPTDEVRAAWTRLDAGSLTIVPLRARAETFGALGLVNTAIRPPHSEMEIATAVEVARRASLAIDNARLYGRQLKVAETLQRSLLTPPPQPDQLEIAVRYRPATSSMRVGGDWYDAFQQPDGGTLLVIGDVVGHNVDAAAAMGQVRSILRGIAYDRQEEPARVLTRVDEALTGLRIGTLATALIARLEQTPDQLATGRRTLRWSSAGHLPPLLLGADGRVEVLVSSPETLLGAESVRPRTDTTTDVGPGDTLLFYTDGLVEQGRSGIDEGIERLVALVAELGAVPVDRLCDTLLERIVGARADDDVAIVAVRCHAQGDPAGG</sequence>
<feature type="domain" description="GAF" evidence="2">
    <location>
        <begin position="146"/>
        <end position="306"/>
    </location>
</feature>
<dbReference type="InterPro" id="IPR036457">
    <property type="entry name" value="PPM-type-like_dom_sf"/>
</dbReference>
<evidence type="ECO:0000313" key="4">
    <source>
        <dbReference type="EMBL" id="NEK56354.1"/>
    </source>
</evidence>
<dbReference type="Pfam" id="PF07228">
    <property type="entry name" value="SpoIIE"/>
    <property type="match status" value="1"/>
</dbReference>
<feature type="domain" description="PPM-type phosphatase" evidence="3">
    <location>
        <begin position="323"/>
        <end position="545"/>
    </location>
</feature>
<evidence type="ECO:0000259" key="3">
    <source>
        <dbReference type="SMART" id="SM00331"/>
    </source>
</evidence>
<dbReference type="InterPro" id="IPR001932">
    <property type="entry name" value="PPM-type_phosphatase-like_dom"/>
</dbReference>
<proteinExistence type="predicted"/>
<dbReference type="Gene3D" id="3.60.40.10">
    <property type="entry name" value="PPM-type phosphatase domain"/>
    <property type="match status" value="1"/>
</dbReference>
<dbReference type="PANTHER" id="PTHR43156">
    <property type="entry name" value="STAGE II SPORULATION PROTEIN E-RELATED"/>
    <property type="match status" value="1"/>
</dbReference>
<dbReference type="GO" id="GO:0016791">
    <property type="term" value="F:phosphatase activity"/>
    <property type="evidence" value="ECO:0007669"/>
    <property type="project" value="TreeGrafter"/>
</dbReference>
<reference evidence="4 5" key="1">
    <citation type="submission" date="2020-02" db="EMBL/GenBank/DDBJ databases">
        <title>Geodermatophilus sabuli CPCC 205279 I12A-02694.</title>
        <authorList>
            <person name="Jiang Z."/>
        </authorList>
    </citation>
    <scope>NUCLEOTIDE SEQUENCE [LARGE SCALE GENOMIC DNA]</scope>
    <source>
        <strain evidence="4 5">I12A-02694</strain>
    </source>
</reference>
<gene>
    <name evidence="4" type="ORF">GCU56_00510</name>
</gene>
<keyword evidence="5" id="KW-1185">Reference proteome</keyword>
<evidence type="ECO:0000256" key="1">
    <source>
        <dbReference type="ARBA" id="ARBA00022801"/>
    </source>
</evidence>